<dbReference type="PANTHER" id="PTHR47994">
    <property type="entry name" value="F14D16.11-RELATED"/>
    <property type="match status" value="1"/>
</dbReference>
<dbReference type="PANTHER" id="PTHR47994:SF5">
    <property type="entry name" value="F14D16.11-RELATED"/>
    <property type="match status" value="1"/>
</dbReference>
<evidence type="ECO:0000256" key="1">
    <source>
        <dbReference type="ARBA" id="ARBA00004123"/>
    </source>
</evidence>
<dbReference type="SUPFAM" id="SSF46689">
    <property type="entry name" value="Homeodomain-like"/>
    <property type="match status" value="1"/>
</dbReference>
<reference evidence="8 9" key="1">
    <citation type="journal article" date="2023" name="Hortic Res">
        <title>Pangenome of water caltrop reveals structural variations and asymmetric subgenome divergence after allopolyploidization.</title>
        <authorList>
            <person name="Zhang X."/>
            <person name="Chen Y."/>
            <person name="Wang L."/>
            <person name="Yuan Y."/>
            <person name="Fang M."/>
            <person name="Shi L."/>
            <person name="Lu R."/>
            <person name="Comes H.P."/>
            <person name="Ma Y."/>
            <person name="Chen Y."/>
            <person name="Huang G."/>
            <person name="Zhou Y."/>
            <person name="Zheng Z."/>
            <person name="Qiu Y."/>
        </authorList>
    </citation>
    <scope>NUCLEOTIDE SEQUENCE [LARGE SCALE GENOMIC DNA]</scope>
    <source>
        <strain evidence="8">F231</strain>
    </source>
</reference>
<dbReference type="InterPro" id="IPR015495">
    <property type="entry name" value="Myb_TF_plants"/>
</dbReference>
<evidence type="ECO:0000256" key="5">
    <source>
        <dbReference type="SAM" id="MobiDB-lite"/>
    </source>
</evidence>
<evidence type="ECO:0008006" key="10">
    <source>
        <dbReference type="Google" id="ProtNLM"/>
    </source>
</evidence>
<feature type="domain" description="HTH myb-type" evidence="7">
    <location>
        <begin position="62"/>
        <end position="116"/>
    </location>
</feature>
<dbReference type="EMBL" id="JAXQNO010000022">
    <property type="protein sequence ID" value="KAK4767097.1"/>
    <property type="molecule type" value="Genomic_DNA"/>
</dbReference>
<dbReference type="CDD" id="cd00167">
    <property type="entry name" value="SANT"/>
    <property type="match status" value="2"/>
</dbReference>
<name>A0AAN7KIN5_TRANT</name>
<dbReference type="PROSITE" id="PS51294">
    <property type="entry name" value="HTH_MYB"/>
    <property type="match status" value="2"/>
</dbReference>
<feature type="compositionally biased region" description="Polar residues" evidence="5">
    <location>
        <begin position="285"/>
        <end position="308"/>
    </location>
</feature>
<organism evidence="8 9">
    <name type="scientific">Trapa natans</name>
    <name type="common">Water chestnut</name>
    <dbReference type="NCBI Taxonomy" id="22666"/>
    <lineage>
        <taxon>Eukaryota</taxon>
        <taxon>Viridiplantae</taxon>
        <taxon>Streptophyta</taxon>
        <taxon>Embryophyta</taxon>
        <taxon>Tracheophyta</taxon>
        <taxon>Spermatophyta</taxon>
        <taxon>Magnoliopsida</taxon>
        <taxon>eudicotyledons</taxon>
        <taxon>Gunneridae</taxon>
        <taxon>Pentapetalae</taxon>
        <taxon>rosids</taxon>
        <taxon>malvids</taxon>
        <taxon>Myrtales</taxon>
        <taxon>Lythraceae</taxon>
        <taxon>Trapa</taxon>
    </lineage>
</organism>
<dbReference type="FunFam" id="1.10.10.60:FF:000001">
    <property type="entry name" value="MYB-related transcription factor"/>
    <property type="match status" value="1"/>
</dbReference>
<evidence type="ECO:0000256" key="3">
    <source>
        <dbReference type="ARBA" id="ARBA00023125"/>
    </source>
</evidence>
<dbReference type="GO" id="GO:0003677">
    <property type="term" value="F:DNA binding"/>
    <property type="evidence" value="ECO:0007669"/>
    <property type="project" value="UniProtKB-KW"/>
</dbReference>
<keyword evidence="4" id="KW-0539">Nucleus</keyword>
<comment type="caution">
    <text evidence="8">The sequence shown here is derived from an EMBL/GenBank/DDBJ whole genome shotgun (WGS) entry which is preliminary data.</text>
</comment>
<evidence type="ECO:0000259" key="6">
    <source>
        <dbReference type="PROSITE" id="PS50090"/>
    </source>
</evidence>
<evidence type="ECO:0000256" key="4">
    <source>
        <dbReference type="ARBA" id="ARBA00023242"/>
    </source>
</evidence>
<keyword evidence="2" id="KW-0677">Repeat</keyword>
<dbReference type="InterPro" id="IPR009057">
    <property type="entry name" value="Homeodomain-like_sf"/>
</dbReference>
<feature type="region of interest" description="Disordered" evidence="5">
    <location>
        <begin position="283"/>
        <end position="308"/>
    </location>
</feature>
<evidence type="ECO:0000313" key="9">
    <source>
        <dbReference type="Proteomes" id="UP001346149"/>
    </source>
</evidence>
<comment type="subcellular location">
    <subcellularLocation>
        <location evidence="1">Nucleus</location>
    </subcellularLocation>
</comment>
<accession>A0AAN7KIN5</accession>
<gene>
    <name evidence="8" type="ORF">SAY86_014847</name>
</gene>
<proteinExistence type="predicted"/>
<dbReference type="PROSITE" id="PS50090">
    <property type="entry name" value="MYB_LIKE"/>
    <property type="match status" value="2"/>
</dbReference>
<feature type="domain" description="Myb-like" evidence="6">
    <location>
        <begin position="9"/>
        <end position="61"/>
    </location>
</feature>
<dbReference type="SMART" id="SM00717">
    <property type="entry name" value="SANT"/>
    <property type="match status" value="2"/>
</dbReference>
<dbReference type="Pfam" id="PF00249">
    <property type="entry name" value="Myb_DNA-binding"/>
    <property type="match status" value="2"/>
</dbReference>
<dbReference type="Gene3D" id="1.10.10.60">
    <property type="entry name" value="Homeodomain-like"/>
    <property type="match status" value="2"/>
</dbReference>
<dbReference type="GO" id="GO:0005634">
    <property type="term" value="C:nucleus"/>
    <property type="evidence" value="ECO:0007669"/>
    <property type="project" value="UniProtKB-SubCell"/>
</dbReference>
<dbReference type="AlphaFoldDB" id="A0AAN7KIN5"/>
<dbReference type="InterPro" id="IPR001005">
    <property type="entry name" value="SANT/Myb"/>
</dbReference>
<feature type="domain" description="Myb-like" evidence="6">
    <location>
        <begin position="62"/>
        <end position="112"/>
    </location>
</feature>
<dbReference type="Proteomes" id="UP001346149">
    <property type="component" value="Unassembled WGS sequence"/>
</dbReference>
<keyword evidence="3" id="KW-0238">DNA-binding</keyword>
<dbReference type="FunFam" id="1.10.10.60:FF:000349">
    <property type="entry name" value="Transcription factor MYB39"/>
    <property type="match status" value="1"/>
</dbReference>
<evidence type="ECO:0000313" key="8">
    <source>
        <dbReference type="EMBL" id="KAK4767097.1"/>
    </source>
</evidence>
<sequence>MGRSPCCDESGLKKGPWTQEEDEILVNYIKKHGHGSWRALPKIAGLNRCGKSCRLRWTNYLRPDIKRGRFSPEEENTILNLHAVLGNKWSAIASHLPGRTDNEIKNFWNTHLKKKLLNMGYDPMTHRPRTDIFSSLPQLLALANLKELMDQPHHSLEEHAIMRLQAEAMATKLQFLQYLFQSPQPPAATSIANPNPNTSSNSFIDMDSLKLLSSLFQVLYPASGCVPPLPPAAVLGPLAFSSLHENNLSFPRLPELQNLGRFQTTPAKVDDHIVQAQVRERSMPFEQSENSSNPPWQTPMLTSRSSSQIVANDPIPDSIVNVTRDHACSSSLSYDAPIWPDLLLDDLPFSSSP</sequence>
<evidence type="ECO:0000256" key="2">
    <source>
        <dbReference type="ARBA" id="ARBA00022737"/>
    </source>
</evidence>
<evidence type="ECO:0000259" key="7">
    <source>
        <dbReference type="PROSITE" id="PS51294"/>
    </source>
</evidence>
<dbReference type="InterPro" id="IPR017930">
    <property type="entry name" value="Myb_dom"/>
</dbReference>
<protein>
    <recommendedName>
        <fullName evidence="10">Transcription factor MYB39</fullName>
    </recommendedName>
</protein>
<feature type="domain" description="HTH myb-type" evidence="7">
    <location>
        <begin position="9"/>
        <end position="61"/>
    </location>
</feature>
<keyword evidence="9" id="KW-1185">Reference proteome</keyword>